<organism evidence="1 2">
    <name type="scientific">Cetraspora pellucida</name>
    <dbReference type="NCBI Taxonomy" id="1433469"/>
    <lineage>
        <taxon>Eukaryota</taxon>
        <taxon>Fungi</taxon>
        <taxon>Fungi incertae sedis</taxon>
        <taxon>Mucoromycota</taxon>
        <taxon>Glomeromycotina</taxon>
        <taxon>Glomeromycetes</taxon>
        <taxon>Diversisporales</taxon>
        <taxon>Gigasporaceae</taxon>
        <taxon>Cetraspora</taxon>
    </lineage>
</organism>
<sequence length="103" mass="12247">MIDYIENKLYFFVKFEDDLNDFVISDQSALYAANVYQKEMNKCQTSQIEENSPKRIKKNITKYFDLTLTLIYEIPDNKEINITNTEIIESVTKSIRMDAYRLI</sequence>
<comment type="caution">
    <text evidence="1">The sequence shown here is derived from an EMBL/GenBank/DDBJ whole genome shotgun (WGS) entry which is preliminary data.</text>
</comment>
<proteinExistence type="predicted"/>
<dbReference type="AlphaFoldDB" id="A0A9N9C434"/>
<accession>A0A9N9C434</accession>
<keyword evidence="2" id="KW-1185">Reference proteome</keyword>
<dbReference type="Proteomes" id="UP000789759">
    <property type="component" value="Unassembled WGS sequence"/>
</dbReference>
<gene>
    <name evidence="1" type="ORF">CPELLU_LOCUS6516</name>
</gene>
<dbReference type="EMBL" id="CAJVQA010004091">
    <property type="protein sequence ID" value="CAG8590741.1"/>
    <property type="molecule type" value="Genomic_DNA"/>
</dbReference>
<evidence type="ECO:0000313" key="1">
    <source>
        <dbReference type="EMBL" id="CAG8590741.1"/>
    </source>
</evidence>
<reference evidence="1" key="1">
    <citation type="submission" date="2021-06" db="EMBL/GenBank/DDBJ databases">
        <authorList>
            <person name="Kallberg Y."/>
            <person name="Tangrot J."/>
            <person name="Rosling A."/>
        </authorList>
    </citation>
    <scope>NUCLEOTIDE SEQUENCE</scope>
    <source>
        <strain evidence="1">FL966</strain>
    </source>
</reference>
<protein>
    <submittedName>
        <fullName evidence="1">15213_t:CDS:1</fullName>
    </submittedName>
</protein>
<evidence type="ECO:0000313" key="2">
    <source>
        <dbReference type="Proteomes" id="UP000789759"/>
    </source>
</evidence>
<name>A0A9N9C434_9GLOM</name>